<dbReference type="STRING" id="3708.A0A078JY51"/>
<dbReference type="EMBL" id="HG994367">
    <property type="protein sequence ID" value="CAF1711245.1"/>
    <property type="molecule type" value="Genomic_DNA"/>
</dbReference>
<dbReference type="PANTHER" id="PTHR46431:SF7">
    <property type="entry name" value="SNARE ASSOCIATED GOLGI PROTEIN FAMILY"/>
    <property type="match status" value="1"/>
</dbReference>
<accession>A0A078JY51</accession>
<name>A0A078JY51_BRANA</name>
<organism evidence="2">
    <name type="scientific">Brassica napus</name>
    <name type="common">Rape</name>
    <dbReference type="NCBI Taxonomy" id="3708"/>
    <lineage>
        <taxon>Eukaryota</taxon>
        <taxon>Viridiplantae</taxon>
        <taxon>Streptophyta</taxon>
        <taxon>Embryophyta</taxon>
        <taxon>Tracheophyta</taxon>
        <taxon>Spermatophyta</taxon>
        <taxon>Magnoliopsida</taxon>
        <taxon>eudicotyledons</taxon>
        <taxon>Gunneridae</taxon>
        <taxon>Pentapetalae</taxon>
        <taxon>rosids</taxon>
        <taxon>malvids</taxon>
        <taxon>Brassicales</taxon>
        <taxon>Brassicaceae</taxon>
        <taxon>Brassiceae</taxon>
        <taxon>Brassica</taxon>
    </lineage>
</organism>
<dbReference type="PANTHER" id="PTHR46431">
    <property type="entry name" value="EXPRESSED PROTEIN"/>
    <property type="match status" value="1"/>
</dbReference>
<dbReference type="PaxDb" id="3708-A0A078JY51"/>
<reference evidence="1" key="3">
    <citation type="submission" date="2021-01" db="EMBL/GenBank/DDBJ databases">
        <authorList>
            <consortium name="Genoscope - CEA"/>
            <person name="William W."/>
        </authorList>
    </citation>
    <scope>NUCLEOTIDE SEQUENCE</scope>
</reference>
<feature type="non-terminal residue" evidence="2">
    <location>
        <position position="1"/>
    </location>
</feature>
<evidence type="ECO:0000313" key="2">
    <source>
        <dbReference type="EMBL" id="CDY70587.1"/>
    </source>
</evidence>
<reference evidence="2" key="2">
    <citation type="submission" date="2014-06" db="EMBL/GenBank/DDBJ databases">
        <authorList>
            <person name="Genoscope - CEA"/>
        </authorList>
    </citation>
    <scope>NUCLEOTIDE SEQUENCE</scope>
</reference>
<protein>
    <submittedName>
        <fullName evidence="1">(rape) hypothetical protein</fullName>
    </submittedName>
    <submittedName>
        <fullName evidence="2">BnaCnng68940D protein</fullName>
    </submittedName>
</protein>
<dbReference type="Gramene" id="CDY70587">
    <property type="protein sequence ID" value="CDY70587"/>
    <property type="gene ID" value="GSBRNA2T00004609001"/>
</dbReference>
<evidence type="ECO:0000313" key="1">
    <source>
        <dbReference type="EMBL" id="CAF1711245.1"/>
    </source>
</evidence>
<reference evidence="2" key="1">
    <citation type="journal article" date="2014" name="Science">
        <title>Plant genetics. Early allopolyploid evolution in the post-Neolithic Brassica napus oilseed genome.</title>
        <authorList>
            <person name="Chalhoub B."/>
            <person name="Denoeud F."/>
            <person name="Liu S."/>
            <person name="Parkin I.A."/>
            <person name="Tang H."/>
            <person name="Wang X."/>
            <person name="Chiquet J."/>
            <person name="Belcram H."/>
            <person name="Tong C."/>
            <person name="Samans B."/>
            <person name="Correa M."/>
            <person name="Da Silva C."/>
            <person name="Just J."/>
            <person name="Falentin C."/>
            <person name="Koh C.S."/>
            <person name="Le Clainche I."/>
            <person name="Bernard M."/>
            <person name="Bento P."/>
            <person name="Noel B."/>
            <person name="Labadie K."/>
            <person name="Alberti A."/>
            <person name="Charles M."/>
            <person name="Arnaud D."/>
            <person name="Guo H."/>
            <person name="Daviaud C."/>
            <person name="Alamery S."/>
            <person name="Jabbari K."/>
            <person name="Zhao M."/>
            <person name="Edger P.P."/>
            <person name="Chelaifa H."/>
            <person name="Tack D."/>
            <person name="Lassalle G."/>
            <person name="Mestiri I."/>
            <person name="Schnel N."/>
            <person name="Le Paslier M.C."/>
            <person name="Fan G."/>
            <person name="Renault V."/>
            <person name="Bayer P.E."/>
            <person name="Golicz A.A."/>
            <person name="Manoli S."/>
            <person name="Lee T.H."/>
            <person name="Thi V.H."/>
            <person name="Chalabi S."/>
            <person name="Hu Q."/>
            <person name="Fan C."/>
            <person name="Tollenaere R."/>
            <person name="Lu Y."/>
            <person name="Battail C."/>
            <person name="Shen J."/>
            <person name="Sidebottom C.H."/>
            <person name="Wang X."/>
            <person name="Canaguier A."/>
            <person name="Chauveau A."/>
            <person name="Berard A."/>
            <person name="Deniot G."/>
            <person name="Guan M."/>
            <person name="Liu Z."/>
            <person name="Sun F."/>
            <person name="Lim Y.P."/>
            <person name="Lyons E."/>
            <person name="Town C.D."/>
            <person name="Bancroft I."/>
            <person name="Wang X."/>
            <person name="Meng J."/>
            <person name="Ma J."/>
            <person name="Pires J.C."/>
            <person name="King G.J."/>
            <person name="Brunel D."/>
            <person name="Delourme R."/>
            <person name="Renard M."/>
            <person name="Aury J.M."/>
            <person name="Adams K.L."/>
            <person name="Batley J."/>
            <person name="Snowdon R.J."/>
            <person name="Tost J."/>
            <person name="Edwards D."/>
            <person name="Zhou Y."/>
            <person name="Hua W."/>
            <person name="Sharpe A.G."/>
            <person name="Paterson A.H."/>
            <person name="Guan C."/>
            <person name="Wincker P."/>
        </authorList>
    </citation>
    <scope>NUCLEOTIDE SEQUENCE [LARGE SCALE GENOMIC DNA]</scope>
</reference>
<proteinExistence type="predicted"/>
<dbReference type="Proteomes" id="UP001295469">
    <property type="component" value="Chromosome C03"/>
</dbReference>
<sequence length="81" mass="9202">YKLLFCWLLQLATRVKYGAYITGSLFGMVPEIFVANLYVRNLVKTLLAEASSADEHGLSVTQIYAKRQLETMKKEEEALSQ</sequence>
<gene>
    <name evidence="2" type="primary">BnaCnng68940D</name>
    <name evidence="1" type="ORF">DARMORV10_C03P84420.1</name>
    <name evidence="2" type="ORF">GSBRNA2T00004609001</name>
</gene>
<dbReference type="EMBL" id="LK042613">
    <property type="protein sequence ID" value="CDY70587.1"/>
    <property type="molecule type" value="Genomic_DNA"/>
</dbReference>
<dbReference type="AlphaFoldDB" id="A0A078JY51"/>